<organism evidence="1 2">
    <name type="scientific">Strongylus vulgaris</name>
    <name type="common">Blood worm</name>
    <dbReference type="NCBI Taxonomy" id="40348"/>
    <lineage>
        <taxon>Eukaryota</taxon>
        <taxon>Metazoa</taxon>
        <taxon>Ecdysozoa</taxon>
        <taxon>Nematoda</taxon>
        <taxon>Chromadorea</taxon>
        <taxon>Rhabditida</taxon>
        <taxon>Rhabditina</taxon>
        <taxon>Rhabditomorpha</taxon>
        <taxon>Strongyloidea</taxon>
        <taxon>Strongylidae</taxon>
        <taxon>Strongylus</taxon>
    </lineage>
</organism>
<accession>A0A3P7JGB1</accession>
<gene>
    <name evidence="1" type="ORF">SVUK_LOCUS10125</name>
</gene>
<dbReference type="EMBL" id="UYYB01094950">
    <property type="protein sequence ID" value="VDM75127.1"/>
    <property type="molecule type" value="Genomic_DNA"/>
</dbReference>
<dbReference type="OrthoDB" id="5848490at2759"/>
<protein>
    <submittedName>
        <fullName evidence="1">Uncharacterized protein</fullName>
    </submittedName>
</protein>
<reference evidence="1 2" key="1">
    <citation type="submission" date="2018-11" db="EMBL/GenBank/DDBJ databases">
        <authorList>
            <consortium name="Pathogen Informatics"/>
        </authorList>
    </citation>
    <scope>NUCLEOTIDE SEQUENCE [LARGE SCALE GENOMIC DNA]</scope>
</reference>
<evidence type="ECO:0000313" key="1">
    <source>
        <dbReference type="EMBL" id="VDM75127.1"/>
    </source>
</evidence>
<proteinExistence type="predicted"/>
<sequence>MQAFTVITTGKAEFHLRRNADAGYDNLRTSPATGILVSPEYPSMTGTALEQKVTYDKRMKFVVNGTVNLNDDEFITLYFKNVKSGMNVNVYNVTSSGAVSANAVAEQLLIVPSSKHAGAFLFNYFTEDTNEQQDTTPSEERKYF</sequence>
<dbReference type="Proteomes" id="UP000270094">
    <property type="component" value="Unassembled WGS sequence"/>
</dbReference>
<dbReference type="AlphaFoldDB" id="A0A3P7JGB1"/>
<name>A0A3P7JGB1_STRVU</name>
<keyword evidence="2" id="KW-1185">Reference proteome</keyword>
<evidence type="ECO:0000313" key="2">
    <source>
        <dbReference type="Proteomes" id="UP000270094"/>
    </source>
</evidence>